<accession>A0A0S4W1L9</accession>
<evidence type="ECO:0008006" key="3">
    <source>
        <dbReference type="Google" id="ProtNLM"/>
    </source>
</evidence>
<feature type="region of interest" description="Disordered" evidence="1">
    <location>
        <begin position="539"/>
        <end position="584"/>
    </location>
</feature>
<evidence type="ECO:0000313" key="2">
    <source>
        <dbReference type="EMBL" id="CUV40587.1"/>
    </source>
</evidence>
<sequence>MQPRFIILQAARRPSLRCTMPSIPSRSGATARPLSAPDEPAARDGADAARARLPQPARPAARTASRAIEALRPRTMAPAGEAARPDHHVIDIDPPGADANIAPPAATDLRRRAPLHRGTARGTMRPDHHAIDIDPPAPQAEPPRAGAIAAPPVVPAWRRPATLRALSHVQATVSAVASAGFLAHRHLPGYGLDKAALGLALANVPLTWAIVHGQLQAIRAGAEGLRHPELRGQALDQVVKGFCAPDSAAARFDWNASGLFVNTMGMDMADEVSHILARAFAAARTPAGSAIAPELRVYADNLASSATLRTALAQTAYEANAACDDRVGVRLCELMLAGSMHMARDTTTEPRTVVGTLVLHAATRAMEQRISALLAQGRSPETAAPQPSAELMLAGCHAVQAALVRRGLAVPELFPEHLFGMDDLHVHRNAVMATAEAIAEACHPSRAPGQPAGHAIVRFLERHGGEAAQAVLSARLAHLAKPLQATAQRELATLDATLETLSDQQYRDDADKVKQDYDTAVAQMRAHAIDGALAGDDADWVIPDAPASTSEPEPAQSHGATSADAGAAPVPDGYDPTRGKWKTG</sequence>
<feature type="region of interest" description="Disordered" evidence="1">
    <location>
        <begin position="19"/>
        <end position="64"/>
    </location>
</feature>
<proteinExistence type="predicted"/>
<gene>
    <name evidence="2" type="ORF">TF3108_v1_520026</name>
</gene>
<protein>
    <recommendedName>
        <fullName evidence="3">Type III effector protein</fullName>
    </recommendedName>
</protein>
<name>A0A0S4W1L9_RALSL</name>
<feature type="compositionally biased region" description="Low complexity" evidence="1">
    <location>
        <begin position="51"/>
        <end position="64"/>
    </location>
</feature>
<evidence type="ECO:0000256" key="1">
    <source>
        <dbReference type="SAM" id="MobiDB-lite"/>
    </source>
</evidence>
<dbReference type="AlphaFoldDB" id="A0A0S4W1L9"/>
<organism evidence="2">
    <name type="scientific">Ralstonia solanacearum</name>
    <name type="common">Pseudomonas solanacearum</name>
    <dbReference type="NCBI Taxonomy" id="305"/>
    <lineage>
        <taxon>Bacteria</taxon>
        <taxon>Pseudomonadati</taxon>
        <taxon>Pseudomonadota</taxon>
        <taxon>Betaproteobacteria</taxon>
        <taxon>Burkholderiales</taxon>
        <taxon>Burkholderiaceae</taxon>
        <taxon>Ralstonia</taxon>
        <taxon>Ralstonia solanacearum species complex</taxon>
    </lineage>
</organism>
<dbReference type="EMBL" id="LN899826">
    <property type="protein sequence ID" value="CUV40587.1"/>
    <property type="molecule type" value="Genomic_DNA"/>
</dbReference>
<feature type="compositionally biased region" description="Basic and acidic residues" evidence="1">
    <location>
        <begin position="40"/>
        <end position="50"/>
    </location>
</feature>
<reference evidence="2" key="1">
    <citation type="submission" date="2015-10" db="EMBL/GenBank/DDBJ databases">
        <authorList>
            <person name="Gilbert D.G."/>
        </authorList>
    </citation>
    <scope>NUCLEOTIDE SEQUENCE</scope>
    <source>
        <strain evidence="2">Phyl III-seqv23</strain>
    </source>
</reference>